<protein>
    <submittedName>
        <fullName evidence="1">AlNc14C305G10432 protein</fullName>
    </submittedName>
</protein>
<organism evidence="1">
    <name type="scientific">Albugo laibachii Nc14</name>
    <dbReference type="NCBI Taxonomy" id="890382"/>
    <lineage>
        <taxon>Eukaryota</taxon>
        <taxon>Sar</taxon>
        <taxon>Stramenopiles</taxon>
        <taxon>Oomycota</taxon>
        <taxon>Peronosporomycetes</taxon>
        <taxon>Albuginales</taxon>
        <taxon>Albuginaceae</taxon>
        <taxon>Albugo</taxon>
    </lineage>
</organism>
<accession>F0WVX1</accession>
<proteinExistence type="predicted"/>
<dbReference type="EMBL" id="FR824350">
    <property type="protein sequence ID" value="CCA25572.1"/>
    <property type="molecule type" value="Genomic_DNA"/>
</dbReference>
<reference evidence="1" key="1">
    <citation type="journal article" date="2011" name="PLoS Biol.">
        <title>Gene gain and loss during evolution of obligate parasitism in the white rust pathogen of Arabidopsis thaliana.</title>
        <authorList>
            <person name="Kemen E."/>
            <person name="Gardiner A."/>
            <person name="Schultz-Larsen T."/>
            <person name="Kemen A.C."/>
            <person name="Balmuth A.L."/>
            <person name="Robert-Seilaniantz A."/>
            <person name="Bailey K."/>
            <person name="Holub E."/>
            <person name="Studholme D.J."/>
            <person name="Maclean D."/>
            <person name="Jones J.D."/>
        </authorList>
    </citation>
    <scope>NUCLEOTIDE SEQUENCE</scope>
</reference>
<name>F0WVX1_9STRA</name>
<dbReference type="AlphaFoldDB" id="F0WVX1"/>
<evidence type="ECO:0000313" key="1">
    <source>
        <dbReference type="EMBL" id="CCA25572.1"/>
    </source>
</evidence>
<sequence>MYTSQDHLPVSSQNFCPQREKCSARFLSCDYKMVKDIQLERQMSYQSGYVLHSDYHYACSTIAECRCTVFACVVLRVHETILLGKTQSALLLYTQLQLKSVTVFVKTDSETL</sequence>
<reference evidence="1" key="2">
    <citation type="submission" date="2011-02" db="EMBL/GenBank/DDBJ databases">
        <authorList>
            <person name="MacLean D."/>
        </authorList>
    </citation>
    <scope>NUCLEOTIDE SEQUENCE</scope>
</reference>
<gene>
    <name evidence="1" type="primary">AlNc14C305G10432</name>
    <name evidence="1" type="ORF">ALNC14_117160</name>
</gene>
<dbReference type="HOGENOM" id="CLU_2150581_0_0_1"/>